<feature type="transmembrane region" description="Helical" evidence="5">
    <location>
        <begin position="36"/>
        <end position="59"/>
    </location>
</feature>
<accession>A0A3S7JA34</accession>
<dbReference type="Pfam" id="PF06305">
    <property type="entry name" value="LapA_dom"/>
    <property type="match status" value="1"/>
</dbReference>
<dbReference type="GO" id="GO:0005886">
    <property type="term" value="C:plasma membrane"/>
    <property type="evidence" value="ECO:0007669"/>
    <property type="project" value="InterPro"/>
</dbReference>
<reference evidence="7 8" key="1">
    <citation type="journal article" date="2018" name="Parasitology">
        <title>The reduced genome of Candidatus Kinetoplastibacterium sorsogonicusi, the endosymbiont of Kentomonas sorsogonicus (Trypanosomatidae): loss of the haem-synthesis pathway.</title>
        <authorList>
            <person name="Silva F.M."/>
            <person name="Kostygov A.Y."/>
            <person name="Spodareva V.V."/>
            <person name="Butenko A."/>
            <person name="Tossou R."/>
            <person name="Lukes J."/>
            <person name="Yurchenko V."/>
            <person name="Alves J.M.P."/>
        </authorList>
    </citation>
    <scope>NUCLEOTIDE SEQUENCE [LARGE SCALE GENOMIC DNA]</scope>
    <source>
        <strain evidence="7 8">MF-08</strain>
    </source>
</reference>
<keyword evidence="8" id="KW-1185">Reference proteome</keyword>
<feature type="domain" description="Lipopolysaccharide assembly protein A" evidence="6">
    <location>
        <begin position="24"/>
        <end position="84"/>
    </location>
</feature>
<keyword evidence="1" id="KW-1003">Cell membrane</keyword>
<dbReference type="AlphaFoldDB" id="A0A3S7JA34"/>
<evidence type="ECO:0000256" key="1">
    <source>
        <dbReference type="ARBA" id="ARBA00022475"/>
    </source>
</evidence>
<dbReference type="Proteomes" id="UP000266796">
    <property type="component" value="Chromosome"/>
</dbReference>
<gene>
    <name evidence="7" type="ORF">CKSOR_00751</name>
</gene>
<evidence type="ECO:0000313" key="8">
    <source>
        <dbReference type="Proteomes" id="UP000266796"/>
    </source>
</evidence>
<keyword evidence="3 5" id="KW-1133">Transmembrane helix</keyword>
<evidence type="ECO:0000256" key="5">
    <source>
        <dbReference type="SAM" id="Phobius"/>
    </source>
</evidence>
<name>A0A3S7JA34_9PROT</name>
<protein>
    <submittedName>
        <fullName evidence="7">DUF1049 domain-containing protein</fullName>
    </submittedName>
</protein>
<feature type="transmembrane region" description="Helical" evidence="5">
    <location>
        <begin position="6"/>
        <end position="24"/>
    </location>
</feature>
<evidence type="ECO:0000259" key="6">
    <source>
        <dbReference type="Pfam" id="PF06305"/>
    </source>
</evidence>
<sequence>MYYFSLFFKFIFFIIILIFALINLDHVNIKLWHNLIIKDVPVIVVICISFFSGILYHWLFTFPILLKLKNQIFKLQKELKNISKNQ</sequence>
<dbReference type="InterPro" id="IPR010445">
    <property type="entry name" value="LapA_dom"/>
</dbReference>
<keyword evidence="2 5" id="KW-0812">Transmembrane</keyword>
<evidence type="ECO:0000313" key="7">
    <source>
        <dbReference type="EMBL" id="AWD32524.1"/>
    </source>
</evidence>
<evidence type="ECO:0000256" key="4">
    <source>
        <dbReference type="ARBA" id="ARBA00023136"/>
    </source>
</evidence>
<evidence type="ECO:0000256" key="3">
    <source>
        <dbReference type="ARBA" id="ARBA00022989"/>
    </source>
</evidence>
<evidence type="ECO:0000256" key="2">
    <source>
        <dbReference type="ARBA" id="ARBA00022692"/>
    </source>
</evidence>
<organism evidence="7 8">
    <name type="scientific">Candidatus Kinetoplastidibacterium kentomonadis</name>
    <dbReference type="NCBI Taxonomy" id="1576550"/>
    <lineage>
        <taxon>Bacteria</taxon>
        <taxon>Pseudomonadati</taxon>
        <taxon>Pseudomonadota</taxon>
        <taxon>Betaproteobacteria</taxon>
        <taxon>Candidatus Kinetoplastidibacterium</taxon>
    </lineage>
</organism>
<dbReference type="KEGG" id="kso:CKSOR_00751"/>
<proteinExistence type="predicted"/>
<keyword evidence="4 5" id="KW-0472">Membrane</keyword>
<dbReference type="EMBL" id="CP025628">
    <property type="protein sequence ID" value="AWD32524.1"/>
    <property type="molecule type" value="Genomic_DNA"/>
</dbReference>